<evidence type="ECO:0000313" key="2">
    <source>
        <dbReference type="EMBL" id="KAF9946590.1"/>
    </source>
</evidence>
<gene>
    <name evidence="2" type="ORF">BGZ65_009564</name>
</gene>
<name>A0A9P6LW42_9FUNG</name>
<feature type="non-terminal residue" evidence="2">
    <location>
        <position position="534"/>
    </location>
</feature>
<feature type="region of interest" description="Disordered" evidence="1">
    <location>
        <begin position="103"/>
        <end position="133"/>
    </location>
</feature>
<keyword evidence="3" id="KW-1185">Reference proteome</keyword>
<evidence type="ECO:0000256" key="1">
    <source>
        <dbReference type="SAM" id="MobiDB-lite"/>
    </source>
</evidence>
<dbReference type="AlphaFoldDB" id="A0A9P6LW42"/>
<evidence type="ECO:0000313" key="3">
    <source>
        <dbReference type="Proteomes" id="UP000749646"/>
    </source>
</evidence>
<dbReference type="PANTHER" id="PTHR47679">
    <property type="entry name" value="PROTEIN TORNADO 1"/>
    <property type="match status" value="1"/>
</dbReference>
<feature type="compositionally biased region" description="Polar residues" evidence="1">
    <location>
        <begin position="116"/>
        <end position="133"/>
    </location>
</feature>
<reference evidence="2" key="1">
    <citation type="journal article" date="2020" name="Fungal Divers.">
        <title>Resolving the Mortierellaceae phylogeny through synthesis of multi-gene phylogenetics and phylogenomics.</title>
        <authorList>
            <person name="Vandepol N."/>
            <person name="Liber J."/>
            <person name="Desiro A."/>
            <person name="Na H."/>
            <person name="Kennedy M."/>
            <person name="Barry K."/>
            <person name="Grigoriev I.V."/>
            <person name="Miller A.N."/>
            <person name="O'Donnell K."/>
            <person name="Stajich J.E."/>
            <person name="Bonito G."/>
        </authorList>
    </citation>
    <scope>NUCLEOTIDE SEQUENCE</scope>
    <source>
        <strain evidence="2">MES-2147</strain>
    </source>
</reference>
<dbReference type="Proteomes" id="UP000749646">
    <property type="component" value="Unassembled WGS sequence"/>
</dbReference>
<sequence>METTQSFRLIGTSDIKRINCHNIAGQTIVLWEDIKQVFRGINHVQSGDDVIRIRISTEDSVEPPMVTPSLSHRGSEASINHPTDGPSYVPDANRDVEGLQAISQSPPADTSHDDANVSTMSSTPLPNSHSGVKSASKLTFKQVVALAQKKAHESEVEQRLISSMPPDIGSRVRTSCVYGSIVQAIKDGEVEQSDQLMSHLQELKVELTKNTELTTRNTELMTKNIDLTSNILNLTTKNSDLMTKVHELTTENNVMATQMMKLQESLNAKQEEMKQLQIQALNQLSLLQNRVHAIMTQTYELHEYPIPRLFVVLPRDSSRWDNLNPFSNKFRLYFLCECGEHTKSTNSKIPHHIHLAKHEGYDITRPTEFFKQYGPYVLTIMKMLKFGISVAGIVVPAVSLLTSSGAIDQANSALQQLAVAEQMEKNEALEGADLRKLDTFLESKDENKVLGNLYRTVTTERHVKWVCIDHYRENYQAKAVKAFRDTMDALRGTFYEDAGRVYIYLRSRVEADQFYSALEKTKSVYELSISFRWD</sequence>
<feature type="region of interest" description="Disordered" evidence="1">
    <location>
        <begin position="61"/>
        <end position="87"/>
    </location>
</feature>
<comment type="caution">
    <text evidence="2">The sequence shown here is derived from an EMBL/GenBank/DDBJ whole genome shotgun (WGS) entry which is preliminary data.</text>
</comment>
<protein>
    <submittedName>
        <fullName evidence="2">Uncharacterized protein</fullName>
    </submittedName>
</protein>
<organism evidence="2 3">
    <name type="scientific">Modicella reniformis</name>
    <dbReference type="NCBI Taxonomy" id="1440133"/>
    <lineage>
        <taxon>Eukaryota</taxon>
        <taxon>Fungi</taxon>
        <taxon>Fungi incertae sedis</taxon>
        <taxon>Mucoromycota</taxon>
        <taxon>Mortierellomycotina</taxon>
        <taxon>Mortierellomycetes</taxon>
        <taxon>Mortierellales</taxon>
        <taxon>Mortierellaceae</taxon>
        <taxon>Modicella</taxon>
    </lineage>
</organism>
<accession>A0A9P6LW42</accession>
<dbReference type="EMBL" id="JAAAHW010007727">
    <property type="protein sequence ID" value="KAF9946590.1"/>
    <property type="molecule type" value="Genomic_DNA"/>
</dbReference>
<feature type="compositionally biased region" description="Polar residues" evidence="1">
    <location>
        <begin position="68"/>
        <end position="81"/>
    </location>
</feature>
<proteinExistence type="predicted"/>
<dbReference type="OrthoDB" id="2444617at2759"/>
<dbReference type="PANTHER" id="PTHR47679:SF2">
    <property type="entry name" value="C-TERMINAL OF ROC (COR) DOMAIN-CONTAINING PROTEIN"/>
    <property type="match status" value="1"/>
</dbReference>